<dbReference type="GO" id="GO:0004300">
    <property type="term" value="F:enoyl-CoA hydratase activity"/>
    <property type="evidence" value="ECO:0007669"/>
    <property type="project" value="UniProtKB-EC"/>
</dbReference>
<evidence type="ECO:0000256" key="1">
    <source>
        <dbReference type="ARBA" id="ARBA00005005"/>
    </source>
</evidence>
<evidence type="ECO:0000256" key="12">
    <source>
        <dbReference type="ARBA" id="ARBA00049556"/>
    </source>
</evidence>
<dbReference type="PANTHER" id="PTHR43612">
    <property type="entry name" value="TRIFUNCTIONAL ENZYME SUBUNIT ALPHA"/>
    <property type="match status" value="1"/>
</dbReference>
<keyword evidence="8" id="KW-0520">NAD</keyword>
<keyword evidence="11" id="KW-0511">Multifunctional enzyme</keyword>
<evidence type="ECO:0000259" key="15">
    <source>
        <dbReference type="Pfam" id="PF02737"/>
    </source>
</evidence>
<dbReference type="GO" id="GO:0016509">
    <property type="term" value="F:long-chain (3S)-3-hydroxyacyl-CoA dehydrogenase (NAD+) activity"/>
    <property type="evidence" value="ECO:0007669"/>
    <property type="project" value="TreeGrafter"/>
</dbReference>
<dbReference type="CDD" id="cd06558">
    <property type="entry name" value="crotonase-like"/>
    <property type="match status" value="1"/>
</dbReference>
<comment type="pathway">
    <text evidence="1">Lipid metabolism; fatty acid beta-oxidation.</text>
</comment>
<keyword evidence="7" id="KW-0560">Oxidoreductase</keyword>
<evidence type="ECO:0000313" key="17">
    <source>
        <dbReference type="Proteomes" id="UP000018542"/>
    </source>
</evidence>
<dbReference type="RefSeq" id="WP_023787655.1">
    <property type="nucleotide sequence ID" value="NC_022997.1"/>
</dbReference>
<keyword evidence="5" id="KW-0276">Fatty acid metabolism</keyword>
<dbReference type="InterPro" id="IPR050136">
    <property type="entry name" value="FA_oxidation_alpha_subunit"/>
</dbReference>
<dbReference type="Pfam" id="PF00378">
    <property type="entry name" value="ECH_1"/>
    <property type="match status" value="1"/>
</dbReference>
<dbReference type="SUPFAM" id="SSF48179">
    <property type="entry name" value="6-phosphogluconate dehydrogenase C-terminal domain-like"/>
    <property type="match status" value="2"/>
</dbReference>
<evidence type="ECO:0000313" key="16">
    <source>
        <dbReference type="EMBL" id="AHB48895.1"/>
    </source>
</evidence>
<dbReference type="PROSITE" id="PS00166">
    <property type="entry name" value="ENOYL_COA_HYDRATASE"/>
    <property type="match status" value="1"/>
</dbReference>
<evidence type="ECO:0000256" key="10">
    <source>
        <dbReference type="ARBA" id="ARBA00023239"/>
    </source>
</evidence>
<reference evidence="16 17" key="1">
    <citation type="journal article" date="2014" name="Genome Announc.">
        <title>Complete Genome Sequence of Hyphomicrobium nitrativorans Strain NL23, a Denitrifying Bacterium Isolated from Biofilm of a Methanol-Fed Denitrification System Treating Seawater at the Montreal Biodome.</title>
        <authorList>
            <person name="Martineau C."/>
            <person name="Villeneuve C."/>
            <person name="Mauffrey F."/>
            <person name="Villemur R."/>
        </authorList>
    </citation>
    <scope>NUCLEOTIDE SEQUENCE [LARGE SCALE GENOMIC DNA]</scope>
    <source>
        <strain evidence="16">NL23</strain>
    </source>
</reference>
<evidence type="ECO:0000256" key="8">
    <source>
        <dbReference type="ARBA" id="ARBA00023027"/>
    </source>
</evidence>
<dbReference type="Proteomes" id="UP000018542">
    <property type="component" value="Chromosome"/>
</dbReference>
<dbReference type="SUPFAM" id="SSF52096">
    <property type="entry name" value="ClpP/crotonase"/>
    <property type="match status" value="1"/>
</dbReference>
<dbReference type="GO" id="GO:0070403">
    <property type="term" value="F:NAD+ binding"/>
    <property type="evidence" value="ECO:0007669"/>
    <property type="project" value="InterPro"/>
</dbReference>
<evidence type="ECO:0000256" key="6">
    <source>
        <dbReference type="ARBA" id="ARBA00022963"/>
    </source>
</evidence>
<proteinExistence type="inferred from homology"/>
<comment type="similarity">
    <text evidence="2">In the central section; belongs to the 3-hydroxyacyl-CoA dehydrogenase family.</text>
</comment>
<dbReference type="UniPathway" id="UPA00659"/>
<evidence type="ECO:0000256" key="3">
    <source>
        <dbReference type="ARBA" id="ARBA00008750"/>
    </source>
</evidence>
<protein>
    <recommendedName>
        <fullName evidence="4">enoyl-CoA hydratase</fullName>
        <ecNumber evidence="4">4.2.1.17</ecNumber>
    </recommendedName>
</protein>
<feature type="domain" description="3-hydroxyacyl-CoA dehydrogenase NAD binding" evidence="15">
    <location>
        <begin position="327"/>
        <end position="499"/>
    </location>
</feature>
<organism evidence="16 17">
    <name type="scientific">Hyphomicrobium nitrativorans NL23</name>
    <dbReference type="NCBI Taxonomy" id="1029756"/>
    <lineage>
        <taxon>Bacteria</taxon>
        <taxon>Pseudomonadati</taxon>
        <taxon>Pseudomonadota</taxon>
        <taxon>Alphaproteobacteria</taxon>
        <taxon>Hyphomicrobiales</taxon>
        <taxon>Hyphomicrobiaceae</taxon>
        <taxon>Hyphomicrobium</taxon>
    </lineage>
</organism>
<dbReference type="AlphaFoldDB" id="V5SFT6"/>
<evidence type="ECO:0000256" key="2">
    <source>
        <dbReference type="ARBA" id="ARBA00007005"/>
    </source>
</evidence>
<dbReference type="InterPro" id="IPR006180">
    <property type="entry name" value="3-OHacyl-CoA_DH_CS"/>
</dbReference>
<dbReference type="InterPro" id="IPR018376">
    <property type="entry name" value="Enoyl-CoA_hyd/isom_CS"/>
</dbReference>
<evidence type="ECO:0000256" key="4">
    <source>
        <dbReference type="ARBA" id="ARBA00012076"/>
    </source>
</evidence>
<comment type="similarity">
    <text evidence="3">In the N-terminal section; belongs to the enoyl-CoA hydratase/isomerase family.</text>
</comment>
<dbReference type="HOGENOM" id="CLU_009834_16_1_5"/>
<dbReference type="InterPro" id="IPR006108">
    <property type="entry name" value="3HC_DH_C"/>
</dbReference>
<dbReference type="Pfam" id="PF02737">
    <property type="entry name" value="3HCDH_N"/>
    <property type="match status" value="1"/>
</dbReference>
<keyword evidence="9" id="KW-0443">Lipid metabolism</keyword>
<evidence type="ECO:0000256" key="13">
    <source>
        <dbReference type="RuleBase" id="RU003707"/>
    </source>
</evidence>
<keyword evidence="6" id="KW-0442">Lipid degradation</keyword>
<dbReference type="InterPro" id="IPR006176">
    <property type="entry name" value="3-OHacyl-CoA_DH_NAD-bd"/>
</dbReference>
<dbReference type="Pfam" id="PF00725">
    <property type="entry name" value="3HCDH"/>
    <property type="match status" value="1"/>
</dbReference>
<keyword evidence="10" id="KW-0456">Lyase</keyword>
<dbReference type="SUPFAM" id="SSF51735">
    <property type="entry name" value="NAD(P)-binding Rossmann-fold domains"/>
    <property type="match status" value="1"/>
</dbReference>
<dbReference type="InterPro" id="IPR008927">
    <property type="entry name" value="6-PGluconate_DH-like_C_sf"/>
</dbReference>
<gene>
    <name evidence="16" type="ORF">W911_11555</name>
</gene>
<evidence type="ECO:0000259" key="14">
    <source>
        <dbReference type="Pfam" id="PF00725"/>
    </source>
</evidence>
<accession>V5SFT6</accession>
<evidence type="ECO:0000256" key="7">
    <source>
        <dbReference type="ARBA" id="ARBA00023002"/>
    </source>
</evidence>
<name>V5SFT6_9HYPH</name>
<sequence length="674" mass="73147">MAHETEAALGETATTPVFRDWRYSVDLEGIGWAVFDREGQSANALGTRPLEELAAIVALAEEGARARTLTGLVILSGKEKGFIVGADINEFDGFTSEFEVIERLRPVLALFDRIERLPVPVVAAIHGVCVGGGLELALACHYRIATRDEKTRVGFPEVKLGIFPGWHGTVRSIRQAGPVAAMQAMLTGSMIGASRARGMGLIDQLVATPDMLRWAARKAILQKRKSKPAGLAKSLLARWPARTLLVKKMRDATTKKVREDHYPSPFRLIDLFEVHGGDPQALKAAETRYFAPLLISDTSRNLRRVFKLSELLKAQAPKTQAWKPLRVHVIGAGTMGADIAGWCVANGMEATLQDLSEEVIAKGIKAQGRVLKRRFKTKAALAAAKARLIADAAGDGVVHADVIIEAIVERLDVKQELFRALEGRIKPDALLATNTSSLEIEAIAEPLQDPGRLIGIHFFNPVAQMPLVEVVRGAASREDEVLKGATFVTAIGKFPLITKSVPGFLVNRVLAPYMMEAMARIEKGEEKERIDEAARAFGMPMGPIELADTVGLDVCAHVGKILGLSPEGSHLDRLVAAKKLGKKTGEGFYVWKDGKPDKGFKDYTPLELERFGRILIEPLIRESERALADGVVESADLVDAGVIFGTGFAPFRGGPLHYKASLEARDEVPAEAAE</sequence>
<dbReference type="PATRIC" id="fig|1029756.8.peg.2398"/>
<dbReference type="PROSITE" id="PS00067">
    <property type="entry name" value="3HCDH"/>
    <property type="match status" value="1"/>
</dbReference>
<dbReference type="EC" id="4.2.1.17" evidence="4"/>
<dbReference type="EMBL" id="CP006912">
    <property type="protein sequence ID" value="AHB48895.1"/>
    <property type="molecule type" value="Genomic_DNA"/>
</dbReference>
<comment type="similarity">
    <text evidence="13">Belongs to the enoyl-CoA hydratase/isomerase family.</text>
</comment>
<feature type="domain" description="3-hydroxyacyl-CoA dehydrogenase C-terminal" evidence="14">
    <location>
        <begin position="503"/>
        <end position="591"/>
    </location>
</feature>
<evidence type="ECO:0000256" key="11">
    <source>
        <dbReference type="ARBA" id="ARBA00023268"/>
    </source>
</evidence>
<keyword evidence="17" id="KW-1185">Reference proteome</keyword>
<evidence type="ECO:0000256" key="5">
    <source>
        <dbReference type="ARBA" id="ARBA00022832"/>
    </source>
</evidence>
<dbReference type="InterPro" id="IPR036291">
    <property type="entry name" value="NAD(P)-bd_dom_sf"/>
</dbReference>
<dbReference type="GO" id="GO:0006635">
    <property type="term" value="P:fatty acid beta-oxidation"/>
    <property type="evidence" value="ECO:0007669"/>
    <property type="project" value="UniProtKB-UniPathway"/>
</dbReference>
<dbReference type="InterPro" id="IPR029045">
    <property type="entry name" value="ClpP/crotonase-like_dom_sf"/>
</dbReference>
<dbReference type="OrthoDB" id="9771883at2"/>
<dbReference type="Gene3D" id="3.90.226.10">
    <property type="entry name" value="2-enoyl-CoA Hydratase, Chain A, domain 1"/>
    <property type="match status" value="1"/>
</dbReference>
<dbReference type="Gene3D" id="3.40.50.720">
    <property type="entry name" value="NAD(P)-binding Rossmann-like Domain"/>
    <property type="match status" value="1"/>
</dbReference>
<comment type="catalytic activity">
    <reaction evidence="12">
        <text>a (3S)-3-hydroxyacyl-CoA + NAD(+) = a 3-oxoacyl-CoA + NADH + H(+)</text>
        <dbReference type="Rhea" id="RHEA:22432"/>
        <dbReference type="ChEBI" id="CHEBI:15378"/>
        <dbReference type="ChEBI" id="CHEBI:57318"/>
        <dbReference type="ChEBI" id="CHEBI:57540"/>
        <dbReference type="ChEBI" id="CHEBI:57945"/>
        <dbReference type="ChEBI" id="CHEBI:90726"/>
        <dbReference type="EC" id="1.1.1.35"/>
    </reaction>
</comment>
<dbReference type="Gene3D" id="1.10.1040.50">
    <property type="match status" value="1"/>
</dbReference>
<dbReference type="PANTHER" id="PTHR43612:SF3">
    <property type="entry name" value="TRIFUNCTIONAL ENZYME SUBUNIT ALPHA, MITOCHONDRIAL"/>
    <property type="match status" value="1"/>
</dbReference>
<evidence type="ECO:0000256" key="9">
    <source>
        <dbReference type="ARBA" id="ARBA00023098"/>
    </source>
</evidence>
<dbReference type="KEGG" id="hni:W911_11555"/>
<dbReference type="STRING" id="1029756.W911_11555"/>
<dbReference type="InterPro" id="IPR001753">
    <property type="entry name" value="Enoyl-CoA_hydra/iso"/>
</dbReference>